<feature type="transmembrane region" description="Helical" evidence="1">
    <location>
        <begin position="346"/>
        <end position="368"/>
    </location>
</feature>
<evidence type="ECO:0000313" key="2">
    <source>
        <dbReference type="EMBL" id="SEB50587.1"/>
    </source>
</evidence>
<proteinExistence type="predicted"/>
<name>A0A1H4JWS1_9MICC</name>
<accession>A0A1H4JWS1</accession>
<evidence type="ECO:0000313" key="3">
    <source>
        <dbReference type="Proteomes" id="UP000182652"/>
    </source>
</evidence>
<feature type="transmembrane region" description="Helical" evidence="1">
    <location>
        <begin position="48"/>
        <end position="70"/>
    </location>
</feature>
<feature type="transmembrane region" description="Helical" evidence="1">
    <location>
        <begin position="136"/>
        <end position="158"/>
    </location>
</feature>
<dbReference type="RefSeq" id="WP_066213434.1">
    <property type="nucleotide sequence ID" value="NZ_FNSN01000003.1"/>
</dbReference>
<evidence type="ECO:0000256" key="1">
    <source>
        <dbReference type="SAM" id="Phobius"/>
    </source>
</evidence>
<feature type="transmembrane region" description="Helical" evidence="1">
    <location>
        <begin position="405"/>
        <end position="422"/>
    </location>
</feature>
<dbReference type="AlphaFoldDB" id="A0A1H4JWS1"/>
<feature type="transmembrane region" description="Helical" evidence="1">
    <location>
        <begin position="380"/>
        <end position="399"/>
    </location>
</feature>
<sequence length="440" mass="46433">MSSLFRTSSAVLVRAFPLILSGLVPQLTSLVVLTISHAAGTPSVTALLGLTSSLTGLAFVATVGVSICTVRDLVRARKQSAAAASGDPEAARVALSKALQSNWRIANSFAVFSLLLSAVFILIYSRSIPEEHSWIVWSYFLSQSLSLLVTPYFAVMNGAYQFVDRSRENLFSSAAVGFCSVGAAALCFQLSGSPSTALMAFGLSQSFISVAVLLIRLTRLSRKFGVVPWDLRFDFSAGRILERLAGAIDGAVFMTVFLLVQMIATSISVQTGAEIALAVGVARMVVVPLKQVGLTYGRMRISGLVPADDGKAASLGVLAVSTWAIVVPICLVIVAVGLLGRPVAGSWALSLLIVAQFLVEPFAGVLYGALKMTAGPKAGLVGLFVSYGLVASAGLVFLRQTAGEAVQFWALLLAVRVLFALLTTRAWVRFRPAVEPVAVR</sequence>
<feature type="transmembrane region" description="Helical" evidence="1">
    <location>
        <begin position="244"/>
        <end position="269"/>
    </location>
</feature>
<keyword evidence="1" id="KW-0472">Membrane</keyword>
<reference evidence="2 3" key="1">
    <citation type="submission" date="2016-10" db="EMBL/GenBank/DDBJ databases">
        <authorList>
            <person name="de Groot N.N."/>
        </authorList>
    </citation>
    <scope>NUCLEOTIDE SEQUENCE [LARGE SCALE GENOMIC DNA]</scope>
    <source>
        <strain evidence="2 3">DSM 10495</strain>
    </source>
</reference>
<feature type="transmembrane region" description="Helical" evidence="1">
    <location>
        <begin position="315"/>
        <end position="340"/>
    </location>
</feature>
<feature type="transmembrane region" description="Helical" evidence="1">
    <location>
        <begin position="197"/>
        <end position="215"/>
    </location>
</feature>
<evidence type="ECO:0008006" key="4">
    <source>
        <dbReference type="Google" id="ProtNLM"/>
    </source>
</evidence>
<keyword evidence="3" id="KW-1185">Reference proteome</keyword>
<protein>
    <recommendedName>
        <fullName evidence="4">Membrane protein involved in the export of O-antigen and teichoic acid</fullName>
    </recommendedName>
</protein>
<dbReference type="Proteomes" id="UP000182652">
    <property type="component" value="Unassembled WGS sequence"/>
</dbReference>
<keyword evidence="1" id="KW-0812">Transmembrane</keyword>
<keyword evidence="1" id="KW-1133">Transmembrane helix</keyword>
<feature type="transmembrane region" description="Helical" evidence="1">
    <location>
        <begin position="105"/>
        <end position="124"/>
    </location>
</feature>
<gene>
    <name evidence="2" type="ORF">SAMN04489745_0423</name>
</gene>
<organism evidence="2 3">
    <name type="scientific">Arthrobacter woluwensis</name>
    <dbReference type="NCBI Taxonomy" id="156980"/>
    <lineage>
        <taxon>Bacteria</taxon>
        <taxon>Bacillati</taxon>
        <taxon>Actinomycetota</taxon>
        <taxon>Actinomycetes</taxon>
        <taxon>Micrococcales</taxon>
        <taxon>Micrococcaceae</taxon>
        <taxon>Arthrobacter</taxon>
    </lineage>
</organism>
<feature type="transmembrane region" description="Helical" evidence="1">
    <location>
        <begin position="170"/>
        <end position="191"/>
    </location>
</feature>
<dbReference type="EMBL" id="FNSN01000003">
    <property type="protein sequence ID" value="SEB50587.1"/>
    <property type="molecule type" value="Genomic_DNA"/>
</dbReference>